<reference evidence="2 3" key="1">
    <citation type="journal article" date="2015" name="Genome Biol.">
        <title>Comparative genomics of Steinernema reveals deeply conserved gene regulatory networks.</title>
        <authorList>
            <person name="Dillman A.R."/>
            <person name="Macchietto M."/>
            <person name="Porter C.F."/>
            <person name="Rogers A."/>
            <person name="Williams B."/>
            <person name="Antoshechkin I."/>
            <person name="Lee M.M."/>
            <person name="Goodwin Z."/>
            <person name="Lu X."/>
            <person name="Lewis E.E."/>
            <person name="Goodrich-Blair H."/>
            <person name="Stock S.P."/>
            <person name="Adams B.J."/>
            <person name="Sternberg P.W."/>
            <person name="Mortazavi A."/>
        </authorList>
    </citation>
    <scope>NUCLEOTIDE SEQUENCE [LARGE SCALE GENOMIC DNA]</scope>
    <source>
        <strain evidence="2 3">ALL</strain>
    </source>
</reference>
<evidence type="ECO:0000256" key="1">
    <source>
        <dbReference type="SAM" id="MobiDB-lite"/>
    </source>
</evidence>
<organism evidence="2 3">
    <name type="scientific">Steinernema carpocapsae</name>
    <name type="common">Entomopathogenic nematode</name>
    <dbReference type="NCBI Taxonomy" id="34508"/>
    <lineage>
        <taxon>Eukaryota</taxon>
        <taxon>Metazoa</taxon>
        <taxon>Ecdysozoa</taxon>
        <taxon>Nematoda</taxon>
        <taxon>Chromadorea</taxon>
        <taxon>Rhabditida</taxon>
        <taxon>Tylenchina</taxon>
        <taxon>Panagrolaimomorpha</taxon>
        <taxon>Strongyloidoidea</taxon>
        <taxon>Steinernematidae</taxon>
        <taxon>Steinernema</taxon>
    </lineage>
</organism>
<evidence type="ECO:0000313" key="3">
    <source>
        <dbReference type="Proteomes" id="UP000298663"/>
    </source>
</evidence>
<dbReference type="Proteomes" id="UP000298663">
    <property type="component" value="Unassembled WGS sequence"/>
</dbReference>
<feature type="region of interest" description="Disordered" evidence="1">
    <location>
        <begin position="99"/>
        <end position="143"/>
    </location>
</feature>
<sequence>MCSICENVTSDIVVSAAAEDAVVFHRKFESLRSRGTDDRMLAALVVVKPGLEHGHRLRNVVGKALNLEAQFLRQIGSPHLIDNGQKKLAVAFQVIGPPHPHGGGGGGADGQQHFGAAGAGGIGKRKASDKAKRAKKAAKTGRQNMVEDLNSGFEGRLLYAVGRGCDNL</sequence>
<comment type="caution">
    <text evidence="2">The sequence shown here is derived from an EMBL/GenBank/DDBJ whole genome shotgun (WGS) entry which is preliminary data.</text>
</comment>
<reference evidence="2 3" key="2">
    <citation type="journal article" date="2019" name="G3 (Bethesda)">
        <title>Hybrid Assembly of the Genome of the Entomopathogenic Nematode Steinernema carpocapsae Identifies the X-Chromosome.</title>
        <authorList>
            <person name="Serra L."/>
            <person name="Macchietto M."/>
            <person name="Macias-Munoz A."/>
            <person name="McGill C.J."/>
            <person name="Rodriguez I.M."/>
            <person name="Rodriguez B."/>
            <person name="Murad R."/>
            <person name="Mortazavi A."/>
        </authorList>
    </citation>
    <scope>NUCLEOTIDE SEQUENCE [LARGE SCALE GENOMIC DNA]</scope>
    <source>
        <strain evidence="2 3">ALL</strain>
    </source>
</reference>
<dbReference type="EMBL" id="AZBU02000004">
    <property type="protein sequence ID" value="TKR81928.1"/>
    <property type="molecule type" value="Genomic_DNA"/>
</dbReference>
<protein>
    <submittedName>
        <fullName evidence="2">Uncharacterized protein</fullName>
    </submittedName>
</protein>
<keyword evidence="3" id="KW-1185">Reference proteome</keyword>
<gene>
    <name evidence="2" type="ORF">L596_015723</name>
</gene>
<accession>A0A4U5NFZ7</accession>
<evidence type="ECO:0000313" key="2">
    <source>
        <dbReference type="EMBL" id="TKR81928.1"/>
    </source>
</evidence>
<proteinExistence type="predicted"/>
<name>A0A4U5NFZ7_STECR</name>
<dbReference type="AlphaFoldDB" id="A0A4U5NFZ7"/>